<dbReference type="Proteomes" id="UP001597546">
    <property type="component" value="Unassembled WGS sequence"/>
</dbReference>
<organism evidence="1 2">
    <name type="scientific">Pedobacter alpinus</name>
    <dbReference type="NCBI Taxonomy" id="1590643"/>
    <lineage>
        <taxon>Bacteria</taxon>
        <taxon>Pseudomonadati</taxon>
        <taxon>Bacteroidota</taxon>
        <taxon>Sphingobacteriia</taxon>
        <taxon>Sphingobacteriales</taxon>
        <taxon>Sphingobacteriaceae</taxon>
        <taxon>Pedobacter</taxon>
    </lineage>
</organism>
<reference evidence="2" key="1">
    <citation type="journal article" date="2019" name="Int. J. Syst. Evol. Microbiol.">
        <title>The Global Catalogue of Microorganisms (GCM) 10K type strain sequencing project: providing services to taxonomists for standard genome sequencing and annotation.</title>
        <authorList>
            <consortium name="The Broad Institute Genomics Platform"/>
            <consortium name="The Broad Institute Genome Sequencing Center for Infectious Disease"/>
            <person name="Wu L."/>
            <person name="Ma J."/>
        </authorList>
    </citation>
    <scope>NUCLEOTIDE SEQUENCE [LARGE SCALE GENOMIC DNA]</scope>
    <source>
        <strain evidence="2">KCTC 42456</strain>
    </source>
</reference>
<dbReference type="EMBL" id="JBHULV010000024">
    <property type="protein sequence ID" value="MFD2731707.1"/>
    <property type="molecule type" value="Genomic_DNA"/>
</dbReference>
<name>A0ABW5TR49_9SPHI</name>
<sequence>MGQLGEFLFNSQTANIRYYGADFHFKYNGFYLASELYNRNSDTRIITNAENLGETNYIISGTNFSSSSCIKMV</sequence>
<accession>A0ABW5TR49</accession>
<keyword evidence="2" id="KW-1185">Reference proteome</keyword>
<proteinExistence type="predicted"/>
<gene>
    <name evidence="1" type="ORF">ACFSSE_08300</name>
</gene>
<evidence type="ECO:0000313" key="1">
    <source>
        <dbReference type="EMBL" id="MFD2731707.1"/>
    </source>
</evidence>
<evidence type="ECO:0000313" key="2">
    <source>
        <dbReference type="Proteomes" id="UP001597546"/>
    </source>
</evidence>
<comment type="caution">
    <text evidence="1">The sequence shown here is derived from an EMBL/GenBank/DDBJ whole genome shotgun (WGS) entry which is preliminary data.</text>
</comment>
<dbReference type="RefSeq" id="WP_379045807.1">
    <property type="nucleotide sequence ID" value="NZ_JBHSKW010000056.1"/>
</dbReference>
<protein>
    <submittedName>
        <fullName evidence="1">Uncharacterized protein</fullName>
    </submittedName>
</protein>